<dbReference type="KEGG" id="sapo:SAPIO_CDS10618"/>
<feature type="region of interest" description="Disordered" evidence="1">
    <location>
        <begin position="251"/>
        <end position="280"/>
    </location>
</feature>
<dbReference type="PANTHER" id="PTHR39599">
    <property type="entry name" value="GPI-ANCHORED PROTEIN (EUROFUNG)-RELATED-RELATED"/>
    <property type="match status" value="1"/>
</dbReference>
<dbReference type="PANTHER" id="PTHR39599:SF2">
    <property type="entry name" value="ANCHORED PROTEIN, PUTATIVE (AFU_ORTHOLOGUE AFUA_1G09650)-RELATED"/>
    <property type="match status" value="1"/>
</dbReference>
<comment type="caution">
    <text evidence="3">The sequence shown here is derived from an EMBL/GenBank/DDBJ whole genome shotgun (WGS) entry which is preliminary data.</text>
</comment>
<accession>A0A084FU58</accession>
<dbReference type="GeneID" id="27719832"/>
<name>A0A084FU58_PSEDA</name>
<dbReference type="HOGENOM" id="CLU_044725_0_0_1"/>
<feature type="signal peptide" evidence="2">
    <location>
        <begin position="1"/>
        <end position="24"/>
    </location>
</feature>
<keyword evidence="4" id="KW-1185">Reference proteome</keyword>
<organism evidence="3 4">
    <name type="scientific">Pseudallescheria apiosperma</name>
    <name type="common">Scedosporium apiospermum</name>
    <dbReference type="NCBI Taxonomy" id="563466"/>
    <lineage>
        <taxon>Eukaryota</taxon>
        <taxon>Fungi</taxon>
        <taxon>Dikarya</taxon>
        <taxon>Ascomycota</taxon>
        <taxon>Pezizomycotina</taxon>
        <taxon>Sordariomycetes</taxon>
        <taxon>Hypocreomycetidae</taxon>
        <taxon>Microascales</taxon>
        <taxon>Microascaceae</taxon>
        <taxon>Scedosporium</taxon>
    </lineage>
</organism>
<dbReference type="VEuPathDB" id="FungiDB:SAPIO_CDS10618"/>
<evidence type="ECO:0000256" key="2">
    <source>
        <dbReference type="SAM" id="SignalP"/>
    </source>
</evidence>
<dbReference type="Proteomes" id="UP000028545">
    <property type="component" value="Unassembled WGS sequence"/>
</dbReference>
<proteinExistence type="predicted"/>
<evidence type="ECO:0000313" key="3">
    <source>
        <dbReference type="EMBL" id="KEZ38620.1"/>
    </source>
</evidence>
<dbReference type="OrthoDB" id="2426396at2759"/>
<reference evidence="3 4" key="1">
    <citation type="journal article" date="2014" name="Genome Announc.">
        <title>Draft genome sequence of the pathogenic fungus Scedosporium apiospermum.</title>
        <authorList>
            <person name="Vandeputte P."/>
            <person name="Ghamrawi S."/>
            <person name="Rechenmann M."/>
            <person name="Iltis A."/>
            <person name="Giraud S."/>
            <person name="Fleury M."/>
            <person name="Thornton C."/>
            <person name="Delhaes L."/>
            <person name="Meyer W."/>
            <person name="Papon N."/>
            <person name="Bouchara J.P."/>
        </authorList>
    </citation>
    <scope>NUCLEOTIDE SEQUENCE [LARGE SCALE GENOMIC DNA]</scope>
    <source>
        <strain evidence="3 4">IHEM 14462</strain>
    </source>
</reference>
<keyword evidence="2" id="KW-0732">Signal</keyword>
<evidence type="ECO:0008006" key="5">
    <source>
        <dbReference type="Google" id="ProtNLM"/>
    </source>
</evidence>
<dbReference type="AlphaFoldDB" id="A0A084FU58"/>
<gene>
    <name evidence="3" type="ORF">SAPIO_CDS10618</name>
</gene>
<evidence type="ECO:0000313" key="4">
    <source>
        <dbReference type="Proteomes" id="UP000028545"/>
    </source>
</evidence>
<protein>
    <recommendedName>
        <fullName evidence="5">GPI anchored protein</fullName>
    </recommendedName>
</protein>
<dbReference type="OMA" id="YVCSAYY"/>
<dbReference type="EMBL" id="JOWA01000176">
    <property type="protein sequence ID" value="KEZ38620.1"/>
    <property type="molecule type" value="Genomic_DNA"/>
</dbReference>
<feature type="chain" id="PRO_5001774895" description="GPI anchored protein" evidence="2">
    <location>
        <begin position="25"/>
        <end position="414"/>
    </location>
</feature>
<evidence type="ECO:0000256" key="1">
    <source>
        <dbReference type="SAM" id="MobiDB-lite"/>
    </source>
</evidence>
<sequence length="414" mass="42757">MNLYKKLLGLPPALLLLVVSQVTAQGPDQIPTAIRKMPPDSGAKFFPEYVAFSPTYTYDEIPLSPREAAAAALLDREGELLRRSDGAVSFRPVFKAHEEEQNAFRRAAEVLRLLQKRESCPSNMKSCSEIGFPNKCCFEAEECVKVEDSTVGNVACCPQGIDCSGGVGACPATAVTCPADLGGGCCIAGYICKGLGCVLPPPSNSGSAEPTTITTTSTTIVDGSPSTVIVTIVTTITNKPDPVTKTTTHVVTESESSSAGVGAPFRPTLSESDEPETTAPQGDFCPTGYYACLARAGGGCCQTGRDCKETSCPPTPMTTIITNGVTIAVPVADMPNEASATCASGWFMCGDEGGPVAGCCPDGYSCGTASCTLASPTETSQVQKQAPDSSAPAKSRSLSAIAGVISLLGALYLI</sequence>
<dbReference type="RefSeq" id="XP_016638419.1">
    <property type="nucleotide sequence ID" value="XM_016784180.1"/>
</dbReference>